<accession>A0A6G6J7X4</accession>
<dbReference type="KEGG" id="pnt:G5B91_34925"/>
<organism evidence="1 2">
    <name type="scientific">Pseudomonas nitroreducens</name>
    <dbReference type="NCBI Taxonomy" id="46680"/>
    <lineage>
        <taxon>Bacteria</taxon>
        <taxon>Pseudomonadati</taxon>
        <taxon>Pseudomonadota</taxon>
        <taxon>Gammaproteobacteria</taxon>
        <taxon>Pseudomonadales</taxon>
        <taxon>Pseudomonadaceae</taxon>
        <taxon>Pseudomonas</taxon>
    </lineage>
</organism>
<evidence type="ECO:0000313" key="2">
    <source>
        <dbReference type="Proteomes" id="UP000501063"/>
    </source>
</evidence>
<dbReference type="RefSeq" id="WP_024764906.1">
    <property type="nucleotide sequence ID" value="NZ_CP049142.1"/>
</dbReference>
<gene>
    <name evidence="1" type="ORF">G5B91_34925</name>
</gene>
<dbReference type="AlphaFoldDB" id="A0A6G6J7X4"/>
<sequence length="115" mass="12573">MNFQTTPNGREAFDQRYGAAAYTLADQLSFIYFRAAGVEPSHWESRLYANGLVALAPVATDPQIQAAFDSVELAEAHAKAFARAMEGLSAHGCSNEVFEVLRTAEEQILELHSPV</sequence>
<evidence type="ECO:0000313" key="1">
    <source>
        <dbReference type="EMBL" id="QIE91526.1"/>
    </source>
</evidence>
<dbReference type="Proteomes" id="UP000501063">
    <property type="component" value="Plasmid pPniHBP1_1"/>
</dbReference>
<keyword evidence="1" id="KW-0614">Plasmid</keyword>
<name>A0A6G6J7X4_PSENT</name>
<reference evidence="1 2" key="1">
    <citation type="submission" date="2020-02" db="EMBL/GenBank/DDBJ databases">
        <title>Integrative conjugative elements (ICEs) and plasmids drive adaptation of Pseudomonas nitroreducens strain HBP1 to wastewater environment.</title>
        <authorList>
            <person name="Sentchilo V."/>
            <person name="Carraro N."/>
            <person name="Bertelli C."/>
            <person name="van der Meer J.R."/>
        </authorList>
    </citation>
    <scope>NUCLEOTIDE SEQUENCE [LARGE SCALE GENOMIC DNA]</scope>
    <source>
        <strain evidence="1 2">HBP1</strain>
        <plasmid evidence="2">ppnihbp1_1</plasmid>
    </source>
</reference>
<proteinExistence type="predicted"/>
<dbReference type="EMBL" id="CP049142">
    <property type="protein sequence ID" value="QIE91526.1"/>
    <property type="molecule type" value="Genomic_DNA"/>
</dbReference>
<protein>
    <submittedName>
        <fullName evidence="1">Uncharacterized protein</fullName>
    </submittedName>
</protein>
<geneLocation type="plasmid" evidence="2">
    <name>ppnihbp1_1</name>
</geneLocation>